<accession>A0A7E5WKX0</accession>
<feature type="domain" description="Rad21/Rec8-like protein N-terminal" evidence="2">
    <location>
        <begin position="1"/>
        <end position="102"/>
    </location>
</feature>
<protein>
    <submittedName>
        <fullName evidence="4">Uncharacterized protein LOC113503147</fullName>
    </submittedName>
</protein>
<dbReference type="RefSeq" id="XP_026740766.1">
    <property type="nucleotide sequence ID" value="XM_026884965.1"/>
</dbReference>
<dbReference type="Proteomes" id="UP000322000">
    <property type="component" value="Chromosome 18"/>
</dbReference>
<evidence type="ECO:0000313" key="3">
    <source>
        <dbReference type="Proteomes" id="UP000322000"/>
    </source>
</evidence>
<dbReference type="InParanoid" id="A0A7E5WKX0"/>
<feature type="region of interest" description="Disordered" evidence="1">
    <location>
        <begin position="196"/>
        <end position="224"/>
    </location>
</feature>
<proteinExistence type="predicted"/>
<evidence type="ECO:0000313" key="4">
    <source>
        <dbReference type="RefSeq" id="XP_026740766.1"/>
    </source>
</evidence>
<organism evidence="3 4">
    <name type="scientific">Trichoplusia ni</name>
    <name type="common">Cabbage looper</name>
    <dbReference type="NCBI Taxonomy" id="7111"/>
    <lineage>
        <taxon>Eukaryota</taxon>
        <taxon>Metazoa</taxon>
        <taxon>Ecdysozoa</taxon>
        <taxon>Arthropoda</taxon>
        <taxon>Hexapoda</taxon>
        <taxon>Insecta</taxon>
        <taxon>Pterygota</taxon>
        <taxon>Neoptera</taxon>
        <taxon>Endopterygota</taxon>
        <taxon>Lepidoptera</taxon>
        <taxon>Glossata</taxon>
        <taxon>Ditrysia</taxon>
        <taxon>Noctuoidea</taxon>
        <taxon>Noctuidae</taxon>
        <taxon>Plusiinae</taxon>
        <taxon>Trichoplusia</taxon>
    </lineage>
</organism>
<dbReference type="OrthoDB" id="7433844at2759"/>
<evidence type="ECO:0000256" key="1">
    <source>
        <dbReference type="SAM" id="MobiDB-lite"/>
    </source>
</evidence>
<dbReference type="AlphaFoldDB" id="A0A7E5WKX0"/>
<dbReference type="Pfam" id="PF04825">
    <property type="entry name" value="Rad21_Rec8_N"/>
    <property type="match status" value="1"/>
</dbReference>
<feature type="compositionally biased region" description="Low complexity" evidence="1">
    <location>
        <begin position="100"/>
        <end position="113"/>
    </location>
</feature>
<gene>
    <name evidence="4" type="primary">LOC113503147</name>
</gene>
<dbReference type="InterPro" id="IPR006910">
    <property type="entry name" value="Rad21_Rec8_N"/>
</dbReference>
<reference evidence="4" key="1">
    <citation type="submission" date="2025-08" db="UniProtKB">
        <authorList>
            <consortium name="RefSeq"/>
        </authorList>
    </citation>
    <scope>IDENTIFICATION</scope>
</reference>
<evidence type="ECO:0000259" key="2">
    <source>
        <dbReference type="Pfam" id="PF04825"/>
    </source>
</evidence>
<sequence length="275" mass="30868">MFYDKSVMNGDKLGNVWKSANNMTTGNVADLSLPEICTELDSLVNSEAEEPRKRLSLRASSNLIGGAAKLYKCSIHQLFEDVNKLDEEIWRRKRPQSINTSSSETDSSESVTSPDGMRRQATYELVFNKNDSTIISDTSLSPYKRSRIDSITKATPNYTFSRSTDSADKESSECDVTGHCSRTYCDVTLDDYELTSSSDNQADKEAHADSTEENRVDKEVQTSPIHLTSSSLQTDMENGFDTSLPFAYVLIHDNYRSRFPSKMIFTSINNDVNHL</sequence>
<feature type="region of interest" description="Disordered" evidence="1">
    <location>
        <begin position="94"/>
        <end position="118"/>
    </location>
</feature>
<feature type="compositionally biased region" description="Basic and acidic residues" evidence="1">
    <location>
        <begin position="201"/>
        <end position="220"/>
    </location>
</feature>
<feature type="region of interest" description="Disordered" evidence="1">
    <location>
        <begin position="157"/>
        <end position="176"/>
    </location>
</feature>
<name>A0A7E5WKX0_TRINI</name>
<keyword evidence="3" id="KW-1185">Reference proteome</keyword>
<dbReference type="GeneID" id="113503147"/>
<dbReference type="KEGG" id="tnl:113503147"/>